<reference evidence="7 8" key="1">
    <citation type="submission" date="2024-01" db="EMBL/GenBank/DDBJ databases">
        <authorList>
            <consortium name="Genoscope - CEA"/>
            <person name="William W."/>
        </authorList>
    </citation>
    <scope>NUCLEOTIDE SEQUENCE [LARGE SCALE GENOMIC DNA]</scope>
    <source>
        <strain evidence="7 8">29B2s-10</strain>
    </source>
</reference>
<keyword evidence="3 5" id="KW-0808">Transferase</keyword>
<feature type="binding site" evidence="5">
    <location>
        <position position="59"/>
    </location>
    <ligand>
        <name>S-adenosyl-L-methionine</name>
        <dbReference type="ChEBI" id="CHEBI:59789"/>
    </ligand>
</feature>
<keyword evidence="1 5" id="KW-0963">Cytoplasm</keyword>
<evidence type="ECO:0000256" key="5">
    <source>
        <dbReference type="HAMAP-Rule" id="MF_03223"/>
    </source>
</evidence>
<keyword evidence="2 5" id="KW-0489">Methyltransferase</keyword>
<evidence type="ECO:0000256" key="6">
    <source>
        <dbReference type="SAM" id="MobiDB-lite"/>
    </source>
</evidence>
<dbReference type="InterPro" id="IPR025784">
    <property type="entry name" value="EFM7"/>
</dbReference>
<dbReference type="EC" id="2.1.1.-" evidence="5"/>
<evidence type="ECO:0000256" key="4">
    <source>
        <dbReference type="ARBA" id="ARBA00022691"/>
    </source>
</evidence>
<keyword evidence="4 5" id="KW-0949">S-adenosyl-L-methionine</keyword>
<dbReference type="PANTHER" id="PTHR14614:SF10">
    <property type="entry name" value="PROTEIN N-TERMINAL AND LYSINE N-METHYLTRANSFERASE EFM7"/>
    <property type="match status" value="1"/>
</dbReference>
<dbReference type="EMBL" id="OZ004260">
    <property type="protein sequence ID" value="CAK7921413.1"/>
    <property type="molecule type" value="Genomic_DNA"/>
</dbReference>
<sequence length="260" mass="29972">MSDDEISLEGDLFQEPENYTKPPPEPHFAHYDRKIEGAEPKTIDLRLVGSSPLWGHLLWNAGIYTADYLDKHAQTLVTGKKVLELGAAAALPSLVCAVNGAKEVVSTDYPDPDLVSNIQYNFDHCKDTNSPWRVQGYIWGDQFKPLIYGTDESTWKEEIAEEDKFDLIILSDLVFNHTEHLKLLETCRRCLKSTGRCLVVFSPHRAWLLEKDLEFFETCKDFDFEAEKIDLVNWKPMFEEDEETADIRARVYSFFLNPKF</sequence>
<name>A0ABP0EKN7_9ASCO</name>
<accession>A0ABP0EKN7</accession>
<feature type="binding site" evidence="5">
    <location>
        <position position="171"/>
    </location>
    <ligand>
        <name>S-adenosyl-L-methionine</name>
        <dbReference type="ChEBI" id="CHEBI:59789"/>
    </ligand>
</feature>
<evidence type="ECO:0000313" key="8">
    <source>
        <dbReference type="Proteomes" id="UP001497600"/>
    </source>
</evidence>
<dbReference type="InterPro" id="IPR019410">
    <property type="entry name" value="Methyltransf_16"/>
</dbReference>
<organism evidence="7 8">
    <name type="scientific">[Candida] anglica</name>
    <dbReference type="NCBI Taxonomy" id="148631"/>
    <lineage>
        <taxon>Eukaryota</taxon>
        <taxon>Fungi</taxon>
        <taxon>Dikarya</taxon>
        <taxon>Ascomycota</taxon>
        <taxon>Saccharomycotina</taxon>
        <taxon>Pichiomycetes</taxon>
        <taxon>Debaryomycetaceae</taxon>
        <taxon>Kurtzmaniella</taxon>
    </lineage>
</organism>
<dbReference type="Pfam" id="PF10294">
    <property type="entry name" value="Methyltransf_16"/>
    <property type="match status" value="1"/>
</dbReference>
<feature type="region of interest" description="Disordered" evidence="6">
    <location>
        <begin position="1"/>
        <end position="25"/>
    </location>
</feature>
<gene>
    <name evidence="7" type="primary">NNT1</name>
    <name evidence="5" type="synonym">EFM7</name>
    <name evidence="7" type="ORF">CAAN4_H13872</name>
</gene>
<dbReference type="PROSITE" id="PS51560">
    <property type="entry name" value="SAM_MT_NNT1"/>
    <property type="match status" value="1"/>
</dbReference>
<feature type="compositionally biased region" description="Acidic residues" evidence="6">
    <location>
        <begin position="1"/>
        <end position="14"/>
    </location>
</feature>
<proteinExistence type="inferred from homology"/>
<dbReference type="CDD" id="cd02440">
    <property type="entry name" value="AdoMet_MTases"/>
    <property type="match status" value="1"/>
</dbReference>
<evidence type="ECO:0000256" key="3">
    <source>
        <dbReference type="ARBA" id="ARBA00022679"/>
    </source>
</evidence>
<comment type="function">
    <text evidence="5">S-adenosyl-L-methionine-dependent protein methyltransferase that trimethylates the N-terminal glycine 'Gly-2' of elongation factor 1-alpha, before also catalyzing the mono- and dimethylation of 'Lys-3'.</text>
</comment>
<dbReference type="SUPFAM" id="SSF53335">
    <property type="entry name" value="S-adenosyl-L-methionine-dependent methyltransferases"/>
    <property type="match status" value="1"/>
</dbReference>
<dbReference type="Proteomes" id="UP001497600">
    <property type="component" value="Chromosome H"/>
</dbReference>
<feature type="binding site" evidence="5">
    <location>
        <begin position="86"/>
        <end position="88"/>
    </location>
    <ligand>
        <name>S-adenosyl-L-methionine</name>
        <dbReference type="ChEBI" id="CHEBI:59789"/>
    </ligand>
</feature>
<evidence type="ECO:0000313" key="7">
    <source>
        <dbReference type="EMBL" id="CAK7921413.1"/>
    </source>
</evidence>
<protein>
    <recommendedName>
        <fullName evidence="5">Protein N-terminal and lysine N-methyltransferase EFM7</fullName>
        <ecNumber evidence="5">2.1.1.-</ecNumber>
    </recommendedName>
    <alternativeName>
        <fullName evidence="5">Elongation factor methyltransferase 7</fullName>
    </alternativeName>
</protein>
<feature type="binding site" evidence="5">
    <location>
        <position position="139"/>
    </location>
    <ligand>
        <name>S-adenosyl-L-methionine</name>
        <dbReference type="ChEBI" id="CHEBI:59789"/>
    </ligand>
</feature>
<dbReference type="Gene3D" id="3.40.50.150">
    <property type="entry name" value="Vaccinia Virus protein VP39"/>
    <property type="match status" value="1"/>
</dbReference>
<comment type="subcellular location">
    <subcellularLocation>
        <location evidence="5">Cytoplasm</location>
    </subcellularLocation>
</comment>
<evidence type="ECO:0000256" key="1">
    <source>
        <dbReference type="ARBA" id="ARBA00022490"/>
    </source>
</evidence>
<keyword evidence="8" id="KW-1185">Reference proteome</keyword>
<dbReference type="InterPro" id="IPR029063">
    <property type="entry name" value="SAM-dependent_MTases_sf"/>
</dbReference>
<comment type="similarity">
    <text evidence="5">Belongs to the class I-like SAM-binding methyltransferase superfamily. EFM7 family.</text>
</comment>
<dbReference type="HAMAP" id="MF_03223">
    <property type="entry name" value="Methyltr_EFM7"/>
    <property type="match status" value="1"/>
</dbReference>
<feature type="binding site" evidence="5">
    <location>
        <position position="108"/>
    </location>
    <ligand>
        <name>S-adenosyl-L-methionine</name>
        <dbReference type="ChEBI" id="CHEBI:59789"/>
    </ligand>
</feature>
<evidence type="ECO:0000256" key="2">
    <source>
        <dbReference type="ARBA" id="ARBA00022603"/>
    </source>
</evidence>
<dbReference type="PANTHER" id="PTHR14614">
    <property type="entry name" value="HEPATOCELLULAR CARCINOMA-ASSOCIATED ANTIGEN"/>
    <property type="match status" value="1"/>
</dbReference>